<dbReference type="RefSeq" id="WP_160857623.1">
    <property type="nucleotide sequence ID" value="NZ_WUMK01000002.1"/>
</dbReference>
<organism evidence="1 2">
    <name type="scientific">Shinella kummerowiae</name>
    <dbReference type="NCBI Taxonomy" id="417745"/>
    <lineage>
        <taxon>Bacteria</taxon>
        <taxon>Pseudomonadati</taxon>
        <taxon>Pseudomonadota</taxon>
        <taxon>Alphaproteobacteria</taxon>
        <taxon>Hyphomicrobiales</taxon>
        <taxon>Rhizobiaceae</taxon>
        <taxon>Shinella</taxon>
    </lineage>
</organism>
<dbReference type="OrthoDB" id="9901869at2"/>
<sequence>MMNTIYISADVIQNSMLYTGDAIAVFSSWKPKRRETVFRYEKADIRITAANGSIYLMSEAEMTQPKIPFTPIPAAEIGALVRSMAGVVQPAEVNQVLRLLKGAI</sequence>
<evidence type="ECO:0000313" key="2">
    <source>
        <dbReference type="Proteomes" id="UP000435802"/>
    </source>
</evidence>
<reference evidence="1 2" key="1">
    <citation type="submission" date="2019-12" db="EMBL/GenBank/DDBJ databases">
        <title>Shinella kummerowiae sp. nov., a symbiotic bacterium isolated from root nodules of the herbal legume Kummerowia stipulacea.</title>
        <authorList>
            <person name="Gao J."/>
        </authorList>
    </citation>
    <scope>NUCLEOTIDE SEQUENCE [LARGE SCALE GENOMIC DNA]</scope>
    <source>
        <strain evidence="1 2">CCBAU 25048</strain>
    </source>
</reference>
<accession>A0A6N8S6G5</accession>
<gene>
    <name evidence="1" type="ORF">GR138_05550</name>
</gene>
<evidence type="ECO:0000313" key="1">
    <source>
        <dbReference type="EMBL" id="MXN44644.1"/>
    </source>
</evidence>
<protein>
    <submittedName>
        <fullName evidence="1">Uncharacterized protein</fullName>
    </submittedName>
</protein>
<keyword evidence="2" id="KW-1185">Reference proteome</keyword>
<name>A0A6N8S6G5_9HYPH</name>
<dbReference type="Proteomes" id="UP000435802">
    <property type="component" value="Unassembled WGS sequence"/>
</dbReference>
<comment type="caution">
    <text evidence="1">The sequence shown here is derived from an EMBL/GenBank/DDBJ whole genome shotgun (WGS) entry which is preliminary data.</text>
</comment>
<dbReference type="EMBL" id="WUMK01000002">
    <property type="protein sequence ID" value="MXN44644.1"/>
    <property type="molecule type" value="Genomic_DNA"/>
</dbReference>
<proteinExistence type="predicted"/>
<dbReference type="AlphaFoldDB" id="A0A6N8S6G5"/>